<keyword evidence="3" id="KW-1185">Reference proteome</keyword>
<organism evidence="2 3">
    <name type="scientific">Paenibacillus filicis</name>
    <dbReference type="NCBI Taxonomy" id="669464"/>
    <lineage>
        <taxon>Bacteria</taxon>
        <taxon>Bacillati</taxon>
        <taxon>Bacillota</taxon>
        <taxon>Bacilli</taxon>
        <taxon>Bacillales</taxon>
        <taxon>Paenibacillaceae</taxon>
        <taxon>Paenibacillus</taxon>
    </lineage>
</organism>
<dbReference type="EC" id="2.4.-.-" evidence="2"/>
<keyword evidence="2" id="KW-0328">Glycosyltransferase</keyword>
<sequence>MTKKLSICMIVKDEEKNLRRCLDSLKPLLVRNDTELIVVDTGSTDDTVNIAKEYTERVYFHLWNGNFSSMRNISINYATGKWIFIMDADEELETPEKLIGLLNSQELERYNTVQIKEKNLVSVVTQKIVTHIQERLFRNDGSFKYEGSVHNQPKFKEPVLVTNIWLMHYGYVNEDTELMNKKFERTATILMEELKKDPDNIYYRFQLSRSYAMKHDFLSAYVEIKKVYKAMENNTNAILSYYYVLGEYARMCYNINKYEEAIEICNIGLVHKPQYLDLHFFRGHSYLFLNQVDKGIDAIDEYIKLAYKYLTHETELSNQDAIELYSMDSVSFDSSLERMISNAFTSRQKLDPSSSFTDDYLRFIDLIVNKNLKYNLIVKLLLINKKYKDIFNKYHELTMQEQYLFLVQLETLKKDLHKDIQLELEVIFSQADTNYGQLNKIRCSDEKHKLVLEFLNNCNLEFIPDTCIIELAQYFMDCGYLKRLFKKQSSSVIKLIVKEIIDKHEKKAFFVELLNELKFNDFQNNRLFIAIANVILLTAVEEAENRDSLYVELKDTFKEYVVKGMDYIAFLYNAEHLRLIYATLADKEEKFLAILLLANRALEAKDVGTYNKYMMEATTEYPYLSSLLKSYVSAKLEGIFHE</sequence>
<dbReference type="Gene3D" id="1.25.40.10">
    <property type="entry name" value="Tetratricopeptide repeat domain"/>
    <property type="match status" value="1"/>
</dbReference>
<protein>
    <submittedName>
        <fullName evidence="2">Glycosyltransferase</fullName>
        <ecNumber evidence="2">2.4.-.-</ecNumber>
    </submittedName>
</protein>
<name>A0ABU9DUA3_9BACL</name>
<dbReference type="InterPro" id="IPR001173">
    <property type="entry name" value="Glyco_trans_2-like"/>
</dbReference>
<dbReference type="InterPro" id="IPR011990">
    <property type="entry name" value="TPR-like_helical_dom_sf"/>
</dbReference>
<dbReference type="InterPro" id="IPR029044">
    <property type="entry name" value="Nucleotide-diphossugar_trans"/>
</dbReference>
<evidence type="ECO:0000313" key="3">
    <source>
        <dbReference type="Proteomes" id="UP001469365"/>
    </source>
</evidence>
<reference evidence="2 3" key="1">
    <citation type="submission" date="2024-04" db="EMBL/GenBank/DDBJ databases">
        <title>draft genome sequnece of Paenibacillus filicis.</title>
        <authorList>
            <person name="Kim D.-U."/>
        </authorList>
    </citation>
    <scope>NUCLEOTIDE SEQUENCE [LARGE SCALE GENOMIC DNA]</scope>
    <source>
        <strain evidence="2 3">KACC14197</strain>
    </source>
</reference>
<dbReference type="GO" id="GO:0016757">
    <property type="term" value="F:glycosyltransferase activity"/>
    <property type="evidence" value="ECO:0007669"/>
    <property type="project" value="UniProtKB-KW"/>
</dbReference>
<dbReference type="RefSeq" id="WP_341418873.1">
    <property type="nucleotide sequence ID" value="NZ_JBBPCC010000023.1"/>
</dbReference>
<evidence type="ECO:0000313" key="2">
    <source>
        <dbReference type="EMBL" id="MEK8131742.1"/>
    </source>
</evidence>
<gene>
    <name evidence="2" type="ORF">WMW72_27925</name>
</gene>
<feature type="domain" description="Glycosyltransferase 2-like" evidence="1">
    <location>
        <begin position="6"/>
        <end position="113"/>
    </location>
</feature>
<dbReference type="PANTHER" id="PTHR43630:SF2">
    <property type="entry name" value="GLYCOSYLTRANSFERASE"/>
    <property type="match status" value="1"/>
</dbReference>
<accession>A0ABU9DUA3</accession>
<dbReference type="SUPFAM" id="SSF53448">
    <property type="entry name" value="Nucleotide-diphospho-sugar transferases"/>
    <property type="match status" value="1"/>
</dbReference>
<dbReference type="Proteomes" id="UP001469365">
    <property type="component" value="Unassembled WGS sequence"/>
</dbReference>
<dbReference type="EMBL" id="JBBPCC010000023">
    <property type="protein sequence ID" value="MEK8131742.1"/>
    <property type="molecule type" value="Genomic_DNA"/>
</dbReference>
<comment type="caution">
    <text evidence="2">The sequence shown here is derived from an EMBL/GenBank/DDBJ whole genome shotgun (WGS) entry which is preliminary data.</text>
</comment>
<evidence type="ECO:0000259" key="1">
    <source>
        <dbReference type="Pfam" id="PF00535"/>
    </source>
</evidence>
<dbReference type="Pfam" id="PF00535">
    <property type="entry name" value="Glycos_transf_2"/>
    <property type="match status" value="1"/>
</dbReference>
<dbReference type="CDD" id="cd02511">
    <property type="entry name" value="Beta4Glucosyltransferase"/>
    <property type="match status" value="1"/>
</dbReference>
<proteinExistence type="predicted"/>
<dbReference type="SUPFAM" id="SSF48452">
    <property type="entry name" value="TPR-like"/>
    <property type="match status" value="1"/>
</dbReference>
<dbReference type="Gene3D" id="3.90.550.10">
    <property type="entry name" value="Spore Coat Polysaccharide Biosynthesis Protein SpsA, Chain A"/>
    <property type="match status" value="1"/>
</dbReference>
<dbReference type="PANTHER" id="PTHR43630">
    <property type="entry name" value="POLY-BETA-1,6-N-ACETYL-D-GLUCOSAMINE SYNTHASE"/>
    <property type="match status" value="1"/>
</dbReference>
<keyword evidence="2" id="KW-0808">Transferase</keyword>